<feature type="compositionally biased region" description="Basic and acidic residues" evidence="2">
    <location>
        <begin position="121"/>
        <end position="131"/>
    </location>
</feature>
<dbReference type="SUPFAM" id="SSF57667">
    <property type="entry name" value="beta-beta-alpha zinc fingers"/>
    <property type="match status" value="1"/>
</dbReference>
<evidence type="ECO:0000313" key="4">
    <source>
        <dbReference type="EMBL" id="CAL1375841.1"/>
    </source>
</evidence>
<reference evidence="4 5" key="1">
    <citation type="submission" date="2024-04" db="EMBL/GenBank/DDBJ databases">
        <authorList>
            <person name="Fracassetti M."/>
        </authorList>
    </citation>
    <scope>NUCLEOTIDE SEQUENCE [LARGE SCALE GENOMIC DNA]</scope>
</reference>
<feature type="region of interest" description="Disordered" evidence="2">
    <location>
        <begin position="204"/>
        <end position="239"/>
    </location>
</feature>
<protein>
    <recommendedName>
        <fullName evidence="3">C2H2-type domain-containing protein</fullName>
    </recommendedName>
</protein>
<dbReference type="InterPro" id="IPR044303">
    <property type="entry name" value="ZAT1/4/9"/>
</dbReference>
<evidence type="ECO:0000259" key="3">
    <source>
        <dbReference type="PROSITE" id="PS50157"/>
    </source>
</evidence>
<feature type="domain" description="C2H2-type" evidence="3">
    <location>
        <begin position="247"/>
        <end position="276"/>
    </location>
</feature>
<dbReference type="InterPro" id="IPR013087">
    <property type="entry name" value="Znf_C2H2_type"/>
</dbReference>
<keyword evidence="1" id="KW-0862">Zinc</keyword>
<dbReference type="GO" id="GO:0006355">
    <property type="term" value="P:regulation of DNA-templated transcription"/>
    <property type="evidence" value="ECO:0007669"/>
    <property type="project" value="InterPro"/>
</dbReference>
<dbReference type="PANTHER" id="PTHR46326">
    <property type="entry name" value="ZINC FINGER PROTEIN ZAT1-RELATED"/>
    <property type="match status" value="1"/>
</dbReference>
<evidence type="ECO:0000256" key="1">
    <source>
        <dbReference type="PROSITE-ProRule" id="PRU00042"/>
    </source>
</evidence>
<dbReference type="InterPro" id="IPR036236">
    <property type="entry name" value="Znf_C2H2_sf"/>
</dbReference>
<dbReference type="Pfam" id="PF13912">
    <property type="entry name" value="zf-C2H2_6"/>
    <property type="match status" value="3"/>
</dbReference>
<feature type="region of interest" description="Disordered" evidence="2">
    <location>
        <begin position="115"/>
        <end position="179"/>
    </location>
</feature>
<keyword evidence="5" id="KW-1185">Reference proteome</keyword>
<feature type="region of interest" description="Disordered" evidence="2">
    <location>
        <begin position="22"/>
        <end position="75"/>
    </location>
</feature>
<dbReference type="Gene3D" id="3.30.160.60">
    <property type="entry name" value="Classic Zinc Finger"/>
    <property type="match status" value="1"/>
</dbReference>
<feature type="domain" description="C2H2-type" evidence="3">
    <location>
        <begin position="4"/>
        <end position="31"/>
    </location>
</feature>
<dbReference type="PANTHER" id="PTHR46326:SF8">
    <property type="entry name" value="C2H2-LIKE ZINC FINGER PROTEIN"/>
    <property type="match status" value="1"/>
</dbReference>
<feature type="compositionally biased region" description="Pro residues" evidence="2">
    <location>
        <begin position="327"/>
        <end position="336"/>
    </location>
</feature>
<accession>A0AAV2DQK4</accession>
<evidence type="ECO:0000256" key="2">
    <source>
        <dbReference type="SAM" id="MobiDB-lite"/>
    </source>
</evidence>
<dbReference type="AlphaFoldDB" id="A0AAV2DQK4"/>
<dbReference type="EMBL" id="OZ034816">
    <property type="protein sequence ID" value="CAL1375841.1"/>
    <property type="molecule type" value="Genomic_DNA"/>
</dbReference>
<dbReference type="PROSITE" id="PS00028">
    <property type="entry name" value="ZINC_FINGER_C2H2_1"/>
    <property type="match status" value="2"/>
</dbReference>
<gene>
    <name evidence="4" type="ORF">LTRI10_LOCUS17613</name>
</gene>
<feature type="compositionally biased region" description="Acidic residues" evidence="2">
    <location>
        <begin position="206"/>
        <end position="218"/>
    </location>
</feature>
<keyword evidence="1" id="KW-0479">Metal-binding</keyword>
<dbReference type="SMART" id="SM00355">
    <property type="entry name" value="ZnF_C2H2"/>
    <property type="match status" value="3"/>
</dbReference>
<organism evidence="4 5">
    <name type="scientific">Linum trigynum</name>
    <dbReference type="NCBI Taxonomy" id="586398"/>
    <lineage>
        <taxon>Eukaryota</taxon>
        <taxon>Viridiplantae</taxon>
        <taxon>Streptophyta</taxon>
        <taxon>Embryophyta</taxon>
        <taxon>Tracheophyta</taxon>
        <taxon>Spermatophyta</taxon>
        <taxon>Magnoliopsida</taxon>
        <taxon>eudicotyledons</taxon>
        <taxon>Gunneridae</taxon>
        <taxon>Pentapetalae</taxon>
        <taxon>rosids</taxon>
        <taxon>fabids</taxon>
        <taxon>Malpighiales</taxon>
        <taxon>Linaceae</taxon>
        <taxon>Linum</taxon>
    </lineage>
</organism>
<sequence>MERHKCKLCFRVFPNGRSLGGHMKSHMAKLRLPPISSSATTCRRRPRPRPDDDESSSSFSYSSSGEEEDELEVEQEIVKSRAVAEFGGFGDAVYGLRENPRKSFRVADPEFSFAGSSSVVQDRESETESRNPTRRRSKRTRKSGGDEKKGFGENQRWIFDSPPPAAEQEPVSSVSDTSPEEDVAMCLVMLSRDVNWKGRFSYKSDEIEEEDEEEEAENGGEIKKRAEIEEEDQGIMERGSRIRGKKLKCEKCTKQFRSSQALGSHRRICSLNGTQLRGGGMGNVVAAAERIFRCPYCSKVFGSGQALGGHKRSHLNGGGSYPSPAAARPPPPPPPAAKIDKNYSFLDLNFPAPVEDDEFSVVSDA</sequence>
<feature type="compositionally biased region" description="Acidic residues" evidence="2">
    <location>
        <begin position="65"/>
        <end position="75"/>
    </location>
</feature>
<feature type="compositionally biased region" description="Basic residues" evidence="2">
    <location>
        <begin position="132"/>
        <end position="142"/>
    </location>
</feature>
<keyword evidence="1" id="KW-0863">Zinc-finger</keyword>
<dbReference type="Proteomes" id="UP001497516">
    <property type="component" value="Chromosome 3"/>
</dbReference>
<feature type="region of interest" description="Disordered" evidence="2">
    <location>
        <begin position="308"/>
        <end position="340"/>
    </location>
</feature>
<proteinExistence type="predicted"/>
<evidence type="ECO:0000313" key="5">
    <source>
        <dbReference type="Proteomes" id="UP001497516"/>
    </source>
</evidence>
<name>A0AAV2DQK4_9ROSI</name>
<dbReference type="GO" id="GO:0008270">
    <property type="term" value="F:zinc ion binding"/>
    <property type="evidence" value="ECO:0007669"/>
    <property type="project" value="UniProtKB-KW"/>
</dbReference>
<feature type="domain" description="C2H2-type" evidence="3">
    <location>
        <begin position="292"/>
        <end position="314"/>
    </location>
</feature>
<dbReference type="PROSITE" id="PS50157">
    <property type="entry name" value="ZINC_FINGER_C2H2_2"/>
    <property type="match status" value="3"/>
</dbReference>